<keyword evidence="3" id="KW-1185">Reference proteome</keyword>
<gene>
    <name evidence="2" type="ORF">CQW29_23040</name>
</gene>
<evidence type="ECO:0000256" key="1">
    <source>
        <dbReference type="SAM" id="Phobius"/>
    </source>
</evidence>
<name>A0A2S9I5R9_9GAMM</name>
<dbReference type="OrthoDB" id="6577533at2"/>
<dbReference type="AlphaFoldDB" id="A0A2S9I5R9"/>
<accession>A0A2S9I5R9</accession>
<protein>
    <submittedName>
        <fullName evidence="2">Uncharacterized protein</fullName>
    </submittedName>
</protein>
<keyword evidence="1" id="KW-1133">Transmembrane helix</keyword>
<organism evidence="2 3">
    <name type="scientific">Pantoea coffeiphila</name>
    <dbReference type="NCBI Taxonomy" id="1465635"/>
    <lineage>
        <taxon>Bacteria</taxon>
        <taxon>Pseudomonadati</taxon>
        <taxon>Pseudomonadota</taxon>
        <taxon>Gammaproteobacteria</taxon>
        <taxon>Enterobacterales</taxon>
        <taxon>Erwiniaceae</taxon>
        <taxon>Pantoea</taxon>
    </lineage>
</organism>
<keyword evidence="1" id="KW-0472">Membrane</keyword>
<sequence length="181" mass="20213">MLTTNVRNSHRAKIITEQTMKSRAKFQGKLIYMLSTAVVVAILIWGYMILSPAKKSGFDCTGYLIVDSDAFNFSAGLNSYLLMGNDNKGYFNMSGTVKSNAVTYQVERSYGFSFQRQKDGIYHLTDITMSKRSADNAADEVMSKVLISPDLDHGRYIKIKELGNAFVLQGVYSPTLMCVQN</sequence>
<dbReference type="EMBL" id="PDET01000022">
    <property type="protein sequence ID" value="PRD13148.1"/>
    <property type="molecule type" value="Genomic_DNA"/>
</dbReference>
<keyword evidence="1" id="KW-0812">Transmembrane</keyword>
<evidence type="ECO:0000313" key="3">
    <source>
        <dbReference type="Proteomes" id="UP000239181"/>
    </source>
</evidence>
<comment type="caution">
    <text evidence="2">The sequence shown here is derived from an EMBL/GenBank/DDBJ whole genome shotgun (WGS) entry which is preliminary data.</text>
</comment>
<dbReference type="Proteomes" id="UP000239181">
    <property type="component" value="Unassembled WGS sequence"/>
</dbReference>
<reference evidence="2 3" key="1">
    <citation type="submission" date="2017-10" db="EMBL/GenBank/DDBJ databases">
        <title>Draft genome of two endophytic bacteria isolated from 'guarana' Paullinia cupana (Mart.) Ducke.</title>
        <authorList>
            <person name="Siqueira K.A."/>
            <person name="Liotti R.G."/>
            <person name="Mendes T.A."/>
            <person name="Soares M.A."/>
        </authorList>
    </citation>
    <scope>NUCLEOTIDE SEQUENCE [LARGE SCALE GENOMIC DNA]</scope>
    <source>
        <strain evidence="2 3">342</strain>
    </source>
</reference>
<proteinExistence type="predicted"/>
<feature type="transmembrane region" description="Helical" evidence="1">
    <location>
        <begin position="30"/>
        <end position="50"/>
    </location>
</feature>
<evidence type="ECO:0000313" key="2">
    <source>
        <dbReference type="EMBL" id="PRD13148.1"/>
    </source>
</evidence>